<dbReference type="Proteomes" id="UP000813385">
    <property type="component" value="Unassembled WGS sequence"/>
</dbReference>
<comment type="caution">
    <text evidence="3">The sequence shown here is derived from an EMBL/GenBank/DDBJ whole genome shotgun (WGS) entry which is preliminary data.</text>
</comment>
<keyword evidence="4" id="KW-1185">Reference proteome</keyword>
<reference evidence="3" key="1">
    <citation type="journal article" date="2021" name="Nat. Commun.">
        <title>Genetic determinants of endophytism in the Arabidopsis root mycobiome.</title>
        <authorList>
            <person name="Mesny F."/>
            <person name="Miyauchi S."/>
            <person name="Thiergart T."/>
            <person name="Pickel B."/>
            <person name="Atanasova L."/>
            <person name="Karlsson M."/>
            <person name="Huettel B."/>
            <person name="Barry K.W."/>
            <person name="Haridas S."/>
            <person name="Chen C."/>
            <person name="Bauer D."/>
            <person name="Andreopoulos W."/>
            <person name="Pangilinan J."/>
            <person name="LaButti K."/>
            <person name="Riley R."/>
            <person name="Lipzen A."/>
            <person name="Clum A."/>
            <person name="Drula E."/>
            <person name="Henrissat B."/>
            <person name="Kohler A."/>
            <person name="Grigoriev I.V."/>
            <person name="Martin F.M."/>
            <person name="Hacquard S."/>
        </authorList>
    </citation>
    <scope>NUCLEOTIDE SEQUENCE</scope>
    <source>
        <strain evidence="3">MPI-CAGE-AT-0016</strain>
    </source>
</reference>
<dbReference type="InterPro" id="IPR043472">
    <property type="entry name" value="Macro_dom-like"/>
</dbReference>
<feature type="region of interest" description="Disordered" evidence="1">
    <location>
        <begin position="1"/>
        <end position="20"/>
    </location>
</feature>
<name>A0A8K0X4I0_9PEZI</name>
<evidence type="ECO:0000313" key="4">
    <source>
        <dbReference type="Proteomes" id="UP000813385"/>
    </source>
</evidence>
<dbReference type="PANTHER" id="PTHR35596:SF2">
    <property type="entry name" value="MICROBIAL-TYPE PARG CATALYTIC DOMAIN-CONTAINING PROTEIN"/>
    <property type="match status" value="1"/>
</dbReference>
<accession>A0A8K0X4I0</accession>
<evidence type="ECO:0000259" key="2">
    <source>
        <dbReference type="Pfam" id="PF10021"/>
    </source>
</evidence>
<dbReference type="InterPro" id="IPR012664">
    <property type="entry name" value="CHP02452"/>
</dbReference>
<protein>
    <recommendedName>
        <fullName evidence="2">Microbial-type PARG catalytic domain-containing protein</fullName>
    </recommendedName>
</protein>
<dbReference type="Gene3D" id="3.40.220.10">
    <property type="entry name" value="Leucine Aminopeptidase, subunit E, domain 1"/>
    <property type="match status" value="1"/>
</dbReference>
<feature type="compositionally biased region" description="Low complexity" evidence="1">
    <location>
        <begin position="281"/>
        <end position="310"/>
    </location>
</feature>
<evidence type="ECO:0000313" key="3">
    <source>
        <dbReference type="EMBL" id="KAH7361770.1"/>
    </source>
</evidence>
<dbReference type="NCBIfam" id="TIGR02452">
    <property type="entry name" value="TIGR02452 family protein"/>
    <property type="match status" value="1"/>
</dbReference>
<sequence length="348" mass="39131">MPSSKKPIKIKPSEVASDTKKRLIPEVSKRHHDRFPPYSYLYAQPLIDVLLEKRETWESDLPSFTVMAGDPVNNAIGWAQSLGEQVPFICAANEKRPGGDWETGVVGYEERLCRRSNLSATLSSPHPESYAQMNYPIPIEGAVYSPNVVLFREHQDTIESLPVAEWIGFPVISIPPTRWPKLTDGGKRYSFAEERQLMQNKMRAALLICAYQKFKHVVIGDFGLGNGYRNPPRELAEMWREVLLWDPDLRSRFKGIAFVFEDEKQSTSKHIQEDIAKKSKSAGSSSKSRSKSISSSSSTSSHSSSGLSSSHRSDFKIFRDVFDQNEVARIRQQADPRYGFATIMAGGG</sequence>
<gene>
    <name evidence="3" type="ORF">B0T11DRAFT_77678</name>
</gene>
<proteinExistence type="predicted"/>
<evidence type="ECO:0000256" key="1">
    <source>
        <dbReference type="SAM" id="MobiDB-lite"/>
    </source>
</evidence>
<dbReference type="PANTHER" id="PTHR35596">
    <property type="entry name" value="DUF2263 DOMAIN-CONTAINING PROTEIN"/>
    <property type="match status" value="1"/>
</dbReference>
<dbReference type="Pfam" id="PF10021">
    <property type="entry name" value="PARG_cat_microb"/>
    <property type="match status" value="1"/>
</dbReference>
<organism evidence="3 4">
    <name type="scientific">Plectosphaerella cucumerina</name>
    <dbReference type="NCBI Taxonomy" id="40658"/>
    <lineage>
        <taxon>Eukaryota</taxon>
        <taxon>Fungi</taxon>
        <taxon>Dikarya</taxon>
        <taxon>Ascomycota</taxon>
        <taxon>Pezizomycotina</taxon>
        <taxon>Sordariomycetes</taxon>
        <taxon>Hypocreomycetidae</taxon>
        <taxon>Glomerellales</taxon>
        <taxon>Plectosphaerellaceae</taxon>
        <taxon>Plectosphaerella</taxon>
    </lineage>
</organism>
<dbReference type="AlphaFoldDB" id="A0A8K0X4I0"/>
<feature type="region of interest" description="Disordered" evidence="1">
    <location>
        <begin position="269"/>
        <end position="311"/>
    </location>
</feature>
<dbReference type="EMBL" id="JAGPXD010000003">
    <property type="protein sequence ID" value="KAH7361770.1"/>
    <property type="molecule type" value="Genomic_DNA"/>
</dbReference>
<feature type="domain" description="Microbial-type PARG catalytic" evidence="2">
    <location>
        <begin position="57"/>
        <end position="153"/>
    </location>
</feature>
<dbReference type="InterPro" id="IPR019261">
    <property type="entry name" value="PARG_cat_microbial"/>
</dbReference>
<dbReference type="OrthoDB" id="2440523at2759"/>